<evidence type="ECO:0000313" key="2">
    <source>
        <dbReference type="Proteomes" id="UP000276133"/>
    </source>
</evidence>
<protein>
    <submittedName>
        <fullName evidence="1">Uncharacterized protein</fullName>
    </submittedName>
</protein>
<dbReference type="AlphaFoldDB" id="A0A3M7SAH5"/>
<name>A0A3M7SAH5_BRAPC</name>
<accession>A0A3M7SAH5</accession>
<gene>
    <name evidence="1" type="ORF">BpHYR1_053012</name>
</gene>
<comment type="caution">
    <text evidence="1">The sequence shown here is derived from an EMBL/GenBank/DDBJ whole genome shotgun (WGS) entry which is preliminary data.</text>
</comment>
<organism evidence="1 2">
    <name type="scientific">Brachionus plicatilis</name>
    <name type="common">Marine rotifer</name>
    <name type="synonym">Brachionus muelleri</name>
    <dbReference type="NCBI Taxonomy" id="10195"/>
    <lineage>
        <taxon>Eukaryota</taxon>
        <taxon>Metazoa</taxon>
        <taxon>Spiralia</taxon>
        <taxon>Gnathifera</taxon>
        <taxon>Rotifera</taxon>
        <taxon>Eurotatoria</taxon>
        <taxon>Monogononta</taxon>
        <taxon>Pseudotrocha</taxon>
        <taxon>Ploima</taxon>
        <taxon>Brachionidae</taxon>
        <taxon>Brachionus</taxon>
    </lineage>
</organism>
<keyword evidence="2" id="KW-1185">Reference proteome</keyword>
<dbReference type="EMBL" id="REGN01001777">
    <property type="protein sequence ID" value="RNA32635.1"/>
    <property type="molecule type" value="Genomic_DNA"/>
</dbReference>
<evidence type="ECO:0000313" key="1">
    <source>
        <dbReference type="EMBL" id="RNA32635.1"/>
    </source>
</evidence>
<sequence>MAKKKDESLFELSMNLDRKSLSTCKLKNELIWISIERAFKSQYTSLRFCNINNNKEKKIL</sequence>
<dbReference type="Proteomes" id="UP000276133">
    <property type="component" value="Unassembled WGS sequence"/>
</dbReference>
<reference evidence="1 2" key="1">
    <citation type="journal article" date="2018" name="Sci. Rep.">
        <title>Genomic signatures of local adaptation to the degree of environmental predictability in rotifers.</title>
        <authorList>
            <person name="Franch-Gras L."/>
            <person name="Hahn C."/>
            <person name="Garcia-Roger E.M."/>
            <person name="Carmona M.J."/>
            <person name="Serra M."/>
            <person name="Gomez A."/>
        </authorList>
    </citation>
    <scope>NUCLEOTIDE SEQUENCE [LARGE SCALE GENOMIC DNA]</scope>
    <source>
        <strain evidence="1">HYR1</strain>
    </source>
</reference>
<proteinExistence type="predicted"/>